<name>A0ABR6EYQ6_9SPHI</name>
<accession>A0ABR6EYQ6</accession>
<dbReference type="Pfam" id="PF07853">
    <property type="entry name" value="DUF1648"/>
    <property type="match status" value="1"/>
</dbReference>
<gene>
    <name evidence="3" type="ORF">GM920_13790</name>
</gene>
<keyword evidence="1" id="KW-1133">Transmembrane helix</keyword>
<comment type="caution">
    <text evidence="3">The sequence shown here is derived from an EMBL/GenBank/DDBJ whole genome shotgun (WGS) entry which is preliminary data.</text>
</comment>
<feature type="domain" description="DUF1648" evidence="2">
    <location>
        <begin position="27"/>
        <end position="72"/>
    </location>
</feature>
<feature type="transmembrane region" description="Helical" evidence="1">
    <location>
        <begin position="65"/>
        <end position="89"/>
    </location>
</feature>
<dbReference type="RefSeq" id="WP_182958275.1">
    <property type="nucleotide sequence ID" value="NZ_WNXC01000004.1"/>
</dbReference>
<keyword evidence="1" id="KW-0472">Membrane</keyword>
<evidence type="ECO:0000256" key="1">
    <source>
        <dbReference type="SAM" id="Phobius"/>
    </source>
</evidence>
<evidence type="ECO:0000259" key="2">
    <source>
        <dbReference type="Pfam" id="PF07853"/>
    </source>
</evidence>
<organism evidence="3 4">
    <name type="scientific">Pedobacter gandavensis</name>
    <dbReference type="NCBI Taxonomy" id="2679963"/>
    <lineage>
        <taxon>Bacteria</taxon>
        <taxon>Pseudomonadati</taxon>
        <taxon>Bacteroidota</taxon>
        <taxon>Sphingobacteriia</taxon>
        <taxon>Sphingobacteriales</taxon>
        <taxon>Sphingobacteriaceae</taxon>
        <taxon>Pedobacter</taxon>
    </lineage>
</organism>
<dbReference type="EMBL" id="WNXC01000004">
    <property type="protein sequence ID" value="MBB2149969.1"/>
    <property type="molecule type" value="Genomic_DNA"/>
</dbReference>
<proteinExistence type="predicted"/>
<dbReference type="Proteomes" id="UP000636110">
    <property type="component" value="Unassembled WGS sequence"/>
</dbReference>
<keyword evidence="4" id="KW-1185">Reference proteome</keyword>
<keyword evidence="1" id="KW-0812">Transmembrane</keyword>
<sequence>MTTTKRPVIKLELSLFDKIIEGIGFLLLTALWLCVYVQYAGLPKYIPIHFNFSGAANSFGHRSDIYSLPMVATALYILLTVVNNFPQYFNYLTPITPENAHRQYLLATRLLRYLKVLVVVIFATLISITIHY</sequence>
<feature type="transmembrane region" description="Helical" evidence="1">
    <location>
        <begin position="20"/>
        <end position="39"/>
    </location>
</feature>
<protein>
    <submittedName>
        <fullName evidence="3">DUF1648 domain-containing protein</fullName>
    </submittedName>
</protein>
<feature type="transmembrane region" description="Helical" evidence="1">
    <location>
        <begin position="110"/>
        <end position="130"/>
    </location>
</feature>
<dbReference type="InterPro" id="IPR012867">
    <property type="entry name" value="DUF1648"/>
</dbReference>
<reference evidence="3 4" key="1">
    <citation type="submission" date="2019-11" db="EMBL/GenBank/DDBJ databases">
        <title>Description of Pedobacter sp. LMG 31462T.</title>
        <authorList>
            <person name="Carlier A."/>
            <person name="Qi S."/>
            <person name="Vandamme P."/>
        </authorList>
    </citation>
    <scope>NUCLEOTIDE SEQUENCE [LARGE SCALE GENOMIC DNA]</scope>
    <source>
        <strain evidence="3 4">LMG 31462</strain>
    </source>
</reference>
<evidence type="ECO:0000313" key="3">
    <source>
        <dbReference type="EMBL" id="MBB2149969.1"/>
    </source>
</evidence>
<evidence type="ECO:0000313" key="4">
    <source>
        <dbReference type="Proteomes" id="UP000636110"/>
    </source>
</evidence>